<dbReference type="PIRSF" id="PIRSF002070">
    <property type="entry name" value="SSB"/>
    <property type="match status" value="1"/>
</dbReference>
<protein>
    <recommendedName>
        <fullName evidence="2 3">Single-stranded DNA-binding protein</fullName>
        <shortName evidence="2">SSB</shortName>
    </recommendedName>
</protein>
<comment type="caution">
    <text evidence="2">Lacks conserved residue(s) required for the propagation of feature annotation.</text>
</comment>
<dbReference type="EMBL" id="JAEEGB010000008">
    <property type="protein sequence ID" value="MBI6872696.1"/>
    <property type="molecule type" value="Genomic_DNA"/>
</dbReference>
<sequence length="111" mass="12391">MNKVVLIGRLTKNADFMQLDDGTRGVVKFILAVNRNFSNKDGEKDADFISVVYWSNHAEKISPYLTKGKLIGVSGKIITRSYTEESGNKKYITQVEADGIQFLDSKKESAV</sequence>
<dbReference type="GO" id="GO:0009295">
    <property type="term" value="C:nucleoid"/>
    <property type="evidence" value="ECO:0007669"/>
    <property type="project" value="TreeGrafter"/>
</dbReference>
<dbReference type="HAMAP" id="MF_00984">
    <property type="entry name" value="SSB"/>
    <property type="match status" value="1"/>
</dbReference>
<dbReference type="RefSeq" id="WP_211142200.1">
    <property type="nucleotide sequence ID" value="NZ_JAEEGB010000008.1"/>
</dbReference>
<dbReference type="PROSITE" id="PS50935">
    <property type="entry name" value="SSB"/>
    <property type="match status" value="1"/>
</dbReference>
<dbReference type="InterPro" id="IPR000424">
    <property type="entry name" value="Primosome_PriB/ssb"/>
</dbReference>
<dbReference type="InterPro" id="IPR011344">
    <property type="entry name" value="ssDNA-bd"/>
</dbReference>
<dbReference type="PANTHER" id="PTHR10302:SF27">
    <property type="entry name" value="SINGLE-STRANDED DNA-BINDING PROTEIN"/>
    <property type="match status" value="1"/>
</dbReference>
<dbReference type="Pfam" id="PF00436">
    <property type="entry name" value="SSB"/>
    <property type="match status" value="1"/>
</dbReference>
<evidence type="ECO:0000256" key="2">
    <source>
        <dbReference type="HAMAP-Rule" id="MF_00984"/>
    </source>
</evidence>
<proteinExistence type="inferred from homology"/>
<dbReference type="CDD" id="cd04496">
    <property type="entry name" value="SSB_OBF"/>
    <property type="match status" value="1"/>
</dbReference>
<organism evidence="4 5">
    <name type="scientific">Clostridium aciditolerans</name>
    <dbReference type="NCBI Taxonomy" id="339861"/>
    <lineage>
        <taxon>Bacteria</taxon>
        <taxon>Bacillati</taxon>
        <taxon>Bacillota</taxon>
        <taxon>Clostridia</taxon>
        <taxon>Eubacteriales</taxon>
        <taxon>Clostridiaceae</taxon>
        <taxon>Clostridium</taxon>
    </lineage>
</organism>
<comment type="caution">
    <text evidence="4">The sequence shown here is derived from an EMBL/GenBank/DDBJ whole genome shotgun (WGS) entry which is preliminary data.</text>
</comment>
<dbReference type="SUPFAM" id="SSF50249">
    <property type="entry name" value="Nucleic acid-binding proteins"/>
    <property type="match status" value="1"/>
</dbReference>
<reference evidence="4" key="1">
    <citation type="submission" date="2020-12" db="EMBL/GenBank/DDBJ databases">
        <title>Clostridium thailandense sp. nov., a novel acetogenic bacterium isolated from peat land soil in Thailand.</title>
        <authorList>
            <person name="Chaikitkaew S."/>
            <person name="Birkeland N.K."/>
        </authorList>
    </citation>
    <scope>NUCLEOTIDE SEQUENCE</scope>
    <source>
        <strain evidence="4">DSM 17425</strain>
    </source>
</reference>
<dbReference type="AlphaFoldDB" id="A0A934I088"/>
<evidence type="ECO:0000256" key="1">
    <source>
        <dbReference type="ARBA" id="ARBA00023125"/>
    </source>
</evidence>
<gene>
    <name evidence="4" type="primary">ssb</name>
    <name evidence="4" type="ORF">I6U51_08220</name>
</gene>
<dbReference type="PANTHER" id="PTHR10302">
    <property type="entry name" value="SINGLE-STRANDED DNA-BINDING PROTEIN"/>
    <property type="match status" value="1"/>
</dbReference>
<name>A0A934I088_9CLOT</name>
<accession>A0A934I088</accession>
<dbReference type="Gene3D" id="2.40.50.140">
    <property type="entry name" value="Nucleic acid-binding proteins"/>
    <property type="match status" value="1"/>
</dbReference>
<dbReference type="GO" id="GO:0006260">
    <property type="term" value="P:DNA replication"/>
    <property type="evidence" value="ECO:0007669"/>
    <property type="project" value="InterPro"/>
</dbReference>
<evidence type="ECO:0000256" key="3">
    <source>
        <dbReference type="PIRNR" id="PIRNR002070"/>
    </source>
</evidence>
<evidence type="ECO:0000313" key="4">
    <source>
        <dbReference type="EMBL" id="MBI6872696.1"/>
    </source>
</evidence>
<keyword evidence="1 2" id="KW-0238">DNA-binding</keyword>
<comment type="subunit">
    <text evidence="2">Homotetramer.</text>
</comment>
<dbReference type="InterPro" id="IPR012340">
    <property type="entry name" value="NA-bd_OB-fold"/>
</dbReference>
<dbReference type="GO" id="GO:0003697">
    <property type="term" value="F:single-stranded DNA binding"/>
    <property type="evidence" value="ECO:0007669"/>
    <property type="project" value="UniProtKB-UniRule"/>
</dbReference>
<dbReference type="NCBIfam" id="TIGR00621">
    <property type="entry name" value="ssb"/>
    <property type="match status" value="1"/>
</dbReference>
<evidence type="ECO:0000313" key="5">
    <source>
        <dbReference type="Proteomes" id="UP000622687"/>
    </source>
</evidence>
<dbReference type="Proteomes" id="UP000622687">
    <property type="component" value="Unassembled WGS sequence"/>
</dbReference>
<keyword evidence="5" id="KW-1185">Reference proteome</keyword>